<evidence type="ECO:0000256" key="6">
    <source>
        <dbReference type="ARBA" id="ARBA00022763"/>
    </source>
</evidence>
<keyword evidence="5 9" id="KW-0808">Transferase</keyword>
<protein>
    <recommendedName>
        <fullName evidence="9">Methylated-DNA--protein-cysteine methyltransferase</fullName>
        <ecNumber evidence="9">2.1.1.63</ecNumber>
    </recommendedName>
    <alternativeName>
        <fullName evidence="9">6-O-methylguanine-DNA methyltransferase</fullName>
        <shortName evidence="9">MGMT</shortName>
    </alternativeName>
    <alternativeName>
        <fullName evidence="9">O-6-methylguanine-DNA-alkyltransferase</fullName>
    </alternativeName>
</protein>
<dbReference type="PROSITE" id="PS00374">
    <property type="entry name" value="MGMT"/>
    <property type="match status" value="1"/>
</dbReference>
<evidence type="ECO:0000256" key="9">
    <source>
        <dbReference type="HAMAP-Rule" id="MF_00772"/>
    </source>
</evidence>
<dbReference type="GO" id="GO:0006307">
    <property type="term" value="P:DNA alkylation repair"/>
    <property type="evidence" value="ECO:0007669"/>
    <property type="project" value="UniProtKB-UniRule"/>
</dbReference>
<dbReference type="Pfam" id="PF01035">
    <property type="entry name" value="DNA_binding_1"/>
    <property type="match status" value="1"/>
</dbReference>
<feature type="active site" description="Nucleophile; methyl group acceptor" evidence="9">
    <location>
        <position position="129"/>
    </location>
</feature>
<dbReference type="InterPro" id="IPR036217">
    <property type="entry name" value="MethylDNA_cys_MeTrfase_DNAb"/>
</dbReference>
<dbReference type="SUPFAM" id="SSF46767">
    <property type="entry name" value="Methylated DNA-protein cysteine methyltransferase, C-terminal domain"/>
    <property type="match status" value="1"/>
</dbReference>
<evidence type="ECO:0000256" key="7">
    <source>
        <dbReference type="ARBA" id="ARBA00023204"/>
    </source>
</evidence>
<dbReference type="RefSeq" id="WP_047214379.1">
    <property type="nucleotide sequence ID" value="NZ_CP011568.3"/>
</dbReference>
<dbReference type="GO" id="GO:0005737">
    <property type="term" value="C:cytoplasm"/>
    <property type="evidence" value="ECO:0007669"/>
    <property type="project" value="UniProtKB-SubCell"/>
</dbReference>
<dbReference type="InterPro" id="IPR036631">
    <property type="entry name" value="MGMT_N_sf"/>
</dbReference>
<reference evidence="13" key="1">
    <citation type="submission" date="2015-06" db="EMBL/GenBank/DDBJ databases">
        <authorList>
            <person name="Lim Y.L."/>
            <person name="Ee R."/>
            <person name="Yong D."/>
            <person name="How K.Y."/>
            <person name="Yin W.F."/>
            <person name="Chan K.G."/>
        </authorList>
    </citation>
    <scope>NUCLEOTIDE SEQUENCE [LARGE SCALE GENOMIC DNA]</scope>
    <source>
        <strain evidence="13">DSM 25325</strain>
    </source>
</reference>
<keyword evidence="4 9" id="KW-0489">Methyltransferase</keyword>
<keyword evidence="7 9" id="KW-0234">DNA repair</keyword>
<dbReference type="InterPro" id="IPR036388">
    <property type="entry name" value="WH-like_DNA-bd_sf"/>
</dbReference>
<evidence type="ECO:0000256" key="1">
    <source>
        <dbReference type="ARBA" id="ARBA00001286"/>
    </source>
</evidence>
<proteinExistence type="inferred from homology"/>
<dbReference type="PANTHER" id="PTHR10815">
    <property type="entry name" value="METHYLATED-DNA--PROTEIN-CYSTEINE METHYLTRANSFERASE"/>
    <property type="match status" value="1"/>
</dbReference>
<dbReference type="KEGG" id="ptx:ABW99_10205"/>
<dbReference type="HAMAP" id="MF_00772">
    <property type="entry name" value="OGT"/>
    <property type="match status" value="1"/>
</dbReference>
<dbReference type="InterPro" id="IPR001497">
    <property type="entry name" value="MethylDNA_cys_MeTrfase_AS"/>
</dbReference>
<dbReference type="PANTHER" id="PTHR10815:SF5">
    <property type="entry name" value="METHYLATED-DNA--PROTEIN-CYSTEINE METHYLTRANSFERASE"/>
    <property type="match status" value="1"/>
</dbReference>
<evidence type="ECO:0000313" key="13">
    <source>
        <dbReference type="Proteomes" id="UP000036700"/>
    </source>
</evidence>
<organism evidence="12 13">
    <name type="scientific">Pandoraea thiooxydans</name>
    <dbReference type="NCBI Taxonomy" id="445709"/>
    <lineage>
        <taxon>Bacteria</taxon>
        <taxon>Pseudomonadati</taxon>
        <taxon>Pseudomonadota</taxon>
        <taxon>Betaproteobacteria</taxon>
        <taxon>Burkholderiales</taxon>
        <taxon>Burkholderiaceae</taxon>
        <taxon>Pandoraea</taxon>
    </lineage>
</organism>
<comment type="subcellular location">
    <subcellularLocation>
        <location evidence="9">Cytoplasm</location>
    </subcellularLocation>
</comment>
<dbReference type="Pfam" id="PF02870">
    <property type="entry name" value="Methyltransf_1N"/>
    <property type="match status" value="1"/>
</dbReference>
<keyword evidence="3 9" id="KW-0963">Cytoplasm</keyword>
<dbReference type="STRING" id="445709.ABW99_10205"/>
<dbReference type="SUPFAM" id="SSF53155">
    <property type="entry name" value="Methylated DNA-protein cysteine methyltransferase domain"/>
    <property type="match status" value="1"/>
</dbReference>
<evidence type="ECO:0000256" key="3">
    <source>
        <dbReference type="ARBA" id="ARBA00022490"/>
    </source>
</evidence>
<evidence type="ECO:0000256" key="4">
    <source>
        <dbReference type="ARBA" id="ARBA00022603"/>
    </source>
</evidence>
<sequence length="164" mass="18054">MIYCESTSTPLGEMLLVSDENHLCGAYFIGQKYFPRIAPTWRQGAGLPVMRQAREELDAFFRGERRQFTVPLKPHGTDFQLRVWRMLAAVPYGATVSYGDLARQLGGARHARAVGSATGRNPLSVIVPCHRVLSASGKLTGYAGGLQRKHALLRLEGIRQDGSV</sequence>
<dbReference type="NCBIfam" id="TIGR00589">
    <property type="entry name" value="ogt"/>
    <property type="match status" value="1"/>
</dbReference>
<dbReference type="CDD" id="cd06445">
    <property type="entry name" value="ATase"/>
    <property type="match status" value="1"/>
</dbReference>
<dbReference type="GO" id="GO:0003908">
    <property type="term" value="F:methylated-DNA-[protein]-cysteine S-methyltransferase activity"/>
    <property type="evidence" value="ECO:0007669"/>
    <property type="project" value="UniProtKB-UniRule"/>
</dbReference>
<evidence type="ECO:0000256" key="2">
    <source>
        <dbReference type="ARBA" id="ARBA00008711"/>
    </source>
</evidence>
<evidence type="ECO:0000256" key="5">
    <source>
        <dbReference type="ARBA" id="ARBA00022679"/>
    </source>
</evidence>
<name>A0A0G3ENI7_9BURK</name>
<keyword evidence="13" id="KW-1185">Reference proteome</keyword>
<dbReference type="InterPro" id="IPR023546">
    <property type="entry name" value="MGMT"/>
</dbReference>
<dbReference type="OrthoDB" id="9802228at2"/>
<dbReference type="EC" id="2.1.1.63" evidence="9"/>
<dbReference type="Gene3D" id="1.10.10.10">
    <property type="entry name" value="Winged helix-like DNA-binding domain superfamily/Winged helix DNA-binding domain"/>
    <property type="match status" value="1"/>
</dbReference>
<evidence type="ECO:0000259" key="11">
    <source>
        <dbReference type="Pfam" id="PF02870"/>
    </source>
</evidence>
<comment type="catalytic activity">
    <reaction evidence="8 9">
        <text>a 6-O-methyl-2'-deoxyguanosine in DNA + L-cysteinyl-[protein] = S-methyl-L-cysteinyl-[protein] + a 2'-deoxyguanosine in DNA</text>
        <dbReference type="Rhea" id="RHEA:24000"/>
        <dbReference type="Rhea" id="RHEA-COMP:10131"/>
        <dbReference type="Rhea" id="RHEA-COMP:10132"/>
        <dbReference type="Rhea" id="RHEA-COMP:11367"/>
        <dbReference type="Rhea" id="RHEA-COMP:11368"/>
        <dbReference type="ChEBI" id="CHEBI:29950"/>
        <dbReference type="ChEBI" id="CHEBI:82612"/>
        <dbReference type="ChEBI" id="CHEBI:85445"/>
        <dbReference type="ChEBI" id="CHEBI:85448"/>
        <dbReference type="EC" id="2.1.1.63"/>
    </reaction>
</comment>
<comment type="miscellaneous">
    <text evidence="9">This enzyme catalyzes only one turnover and therefore is not strictly catalytic. According to one definition, an enzyme is a biocatalyst that acts repeatedly and over many reaction cycles.</text>
</comment>
<dbReference type="PATRIC" id="fig|445709.3.peg.2180"/>
<accession>A0A0G3ENI7</accession>
<evidence type="ECO:0000313" key="12">
    <source>
        <dbReference type="EMBL" id="AKJ68530.1"/>
    </source>
</evidence>
<evidence type="ECO:0000259" key="10">
    <source>
        <dbReference type="Pfam" id="PF01035"/>
    </source>
</evidence>
<dbReference type="GO" id="GO:0032259">
    <property type="term" value="P:methylation"/>
    <property type="evidence" value="ECO:0007669"/>
    <property type="project" value="UniProtKB-KW"/>
</dbReference>
<comment type="function">
    <text evidence="9">Involved in the cellular defense against the biological effects of O6-methylguanine (O6-MeG) and O4-methylthymine (O4-MeT) in DNA. Repairs the methylated nucleobase in DNA by stoichiometrically transferring the methyl group to a cysteine residue in the enzyme. This is a suicide reaction: the enzyme is irreversibly inactivated.</text>
</comment>
<gene>
    <name evidence="12" type="ORF">ABW99_10205</name>
</gene>
<feature type="domain" description="Methylguanine DNA methyltransferase ribonuclease-like" evidence="11">
    <location>
        <begin position="2"/>
        <end position="74"/>
    </location>
</feature>
<dbReference type="Gene3D" id="3.30.160.70">
    <property type="entry name" value="Methylated DNA-protein cysteine methyltransferase domain"/>
    <property type="match status" value="1"/>
</dbReference>
<comment type="similarity">
    <text evidence="2 9">Belongs to the MGMT family.</text>
</comment>
<keyword evidence="6 9" id="KW-0227">DNA damage</keyword>
<feature type="domain" description="Methylated-DNA-[protein]-cysteine S-methyltransferase DNA binding" evidence="10">
    <location>
        <begin position="78"/>
        <end position="158"/>
    </location>
</feature>
<evidence type="ECO:0000256" key="8">
    <source>
        <dbReference type="ARBA" id="ARBA00049348"/>
    </source>
</evidence>
<dbReference type="AlphaFoldDB" id="A0A0G3ENI7"/>
<dbReference type="Proteomes" id="UP000036700">
    <property type="component" value="Chromosome"/>
</dbReference>
<dbReference type="InterPro" id="IPR014048">
    <property type="entry name" value="MethylDNA_cys_MeTrfase_DNA-bd"/>
</dbReference>
<dbReference type="FunFam" id="1.10.10.10:FF:000214">
    <property type="entry name" value="Methylated-DNA--protein-cysteine methyltransferase"/>
    <property type="match status" value="1"/>
</dbReference>
<comment type="catalytic activity">
    <reaction evidence="1 9">
        <text>a 4-O-methyl-thymidine in DNA + L-cysteinyl-[protein] = a thymidine in DNA + S-methyl-L-cysteinyl-[protein]</text>
        <dbReference type="Rhea" id="RHEA:53428"/>
        <dbReference type="Rhea" id="RHEA-COMP:10131"/>
        <dbReference type="Rhea" id="RHEA-COMP:10132"/>
        <dbReference type="Rhea" id="RHEA-COMP:13555"/>
        <dbReference type="Rhea" id="RHEA-COMP:13556"/>
        <dbReference type="ChEBI" id="CHEBI:29950"/>
        <dbReference type="ChEBI" id="CHEBI:82612"/>
        <dbReference type="ChEBI" id="CHEBI:137386"/>
        <dbReference type="ChEBI" id="CHEBI:137387"/>
        <dbReference type="EC" id="2.1.1.63"/>
    </reaction>
</comment>
<dbReference type="EMBL" id="CP011568">
    <property type="protein sequence ID" value="AKJ68530.1"/>
    <property type="molecule type" value="Genomic_DNA"/>
</dbReference>
<dbReference type="InterPro" id="IPR008332">
    <property type="entry name" value="MethylG_MeTrfase_N"/>
</dbReference>